<keyword evidence="2" id="KW-1185">Reference proteome</keyword>
<dbReference type="EMBL" id="AWUE01019759">
    <property type="protein sequence ID" value="OMO71618.1"/>
    <property type="molecule type" value="Genomic_DNA"/>
</dbReference>
<comment type="caution">
    <text evidence="1">The sequence shown here is derived from an EMBL/GenBank/DDBJ whole genome shotgun (WGS) entry which is preliminary data.</text>
</comment>
<gene>
    <name evidence="1" type="ORF">COLO4_28155</name>
</gene>
<reference evidence="2" key="1">
    <citation type="submission" date="2013-09" db="EMBL/GenBank/DDBJ databases">
        <title>Corchorus olitorius genome sequencing.</title>
        <authorList>
            <person name="Alam M."/>
            <person name="Haque M.S."/>
            <person name="Islam M.S."/>
            <person name="Emdad E.M."/>
            <person name="Islam M.M."/>
            <person name="Ahmed B."/>
            <person name="Halim A."/>
            <person name="Hossen Q.M.M."/>
            <person name="Hossain M.Z."/>
            <person name="Ahmed R."/>
            <person name="Khan M.M."/>
            <person name="Islam R."/>
            <person name="Rashid M.M."/>
            <person name="Khan S.A."/>
            <person name="Rahman M.S."/>
            <person name="Alam M."/>
            <person name="Yahiya A.S."/>
            <person name="Khan M.S."/>
            <person name="Azam M.S."/>
            <person name="Haque T."/>
            <person name="Lashkar M.Z.H."/>
            <person name="Akhand A.I."/>
            <person name="Morshed G."/>
            <person name="Roy S."/>
            <person name="Uddin K.S."/>
            <person name="Rabeya T."/>
            <person name="Hossain A.S."/>
            <person name="Chowdhury A."/>
            <person name="Snigdha A.R."/>
            <person name="Mortoza M.S."/>
            <person name="Matin S.A."/>
            <person name="Hoque S.M.E."/>
            <person name="Islam M.K."/>
            <person name="Roy D.K."/>
            <person name="Haider R."/>
            <person name="Moosa M.M."/>
            <person name="Elias S.M."/>
            <person name="Hasan A.M."/>
            <person name="Jahan S."/>
            <person name="Shafiuddin M."/>
            <person name="Mahmood N."/>
            <person name="Shommy N.S."/>
        </authorList>
    </citation>
    <scope>NUCLEOTIDE SEQUENCE [LARGE SCALE GENOMIC DNA]</scope>
    <source>
        <strain evidence="2">cv. O-4</strain>
    </source>
</reference>
<organism evidence="1 2">
    <name type="scientific">Corchorus olitorius</name>
    <dbReference type="NCBI Taxonomy" id="93759"/>
    <lineage>
        <taxon>Eukaryota</taxon>
        <taxon>Viridiplantae</taxon>
        <taxon>Streptophyta</taxon>
        <taxon>Embryophyta</taxon>
        <taxon>Tracheophyta</taxon>
        <taxon>Spermatophyta</taxon>
        <taxon>Magnoliopsida</taxon>
        <taxon>eudicotyledons</taxon>
        <taxon>Gunneridae</taxon>
        <taxon>Pentapetalae</taxon>
        <taxon>rosids</taxon>
        <taxon>malvids</taxon>
        <taxon>Malvales</taxon>
        <taxon>Malvaceae</taxon>
        <taxon>Grewioideae</taxon>
        <taxon>Apeibeae</taxon>
        <taxon>Corchorus</taxon>
    </lineage>
</organism>
<proteinExistence type="predicted"/>
<accession>A0A1R3HMT4</accession>
<dbReference type="AlphaFoldDB" id="A0A1R3HMT4"/>
<name>A0A1R3HMT4_9ROSI</name>
<dbReference type="Proteomes" id="UP000187203">
    <property type="component" value="Unassembled WGS sequence"/>
</dbReference>
<evidence type="ECO:0000313" key="1">
    <source>
        <dbReference type="EMBL" id="OMO71618.1"/>
    </source>
</evidence>
<protein>
    <submittedName>
        <fullName evidence="1">Uncharacterized protein</fullName>
    </submittedName>
</protein>
<sequence length="75" mass="8882">MASKNDKGTTSKEAEDMEFYMDRNVNPCFVVEGWKDRDDELYLPTDVTKNYNLILEDEEEITFIDPLARKRLARF</sequence>
<evidence type="ECO:0000313" key="2">
    <source>
        <dbReference type="Proteomes" id="UP000187203"/>
    </source>
</evidence>